<accession>A0A4U1J252</accession>
<name>A0A4U1J252_9BACT</name>
<dbReference type="OrthoDB" id="5509863at2"/>
<sequence length="245" mass="26523">MTLDDLRLSLRDLLDTRVDELRLSNTGKLYEPRLRKRQKEIEAIPDPALKQAPLAAELASTDERHDGFGTAIHYVCLAVEAHPTLAPSKKDAAKRIRETFVPQLAVLRRPYADEAAAALDARKELDGLASDLLTIATPGGGHLLAWVHDFVAAGDAIDSLLRERARLLAGSENAASTGPLRASTLGLLGRFRDALRDELEEEGSPLSARHEASIFSYIDKLSADRARAASQSPAPSEDAPLPAQP</sequence>
<keyword evidence="3" id="KW-1185">Reference proteome</keyword>
<gene>
    <name evidence="2" type="ORF">E8A74_31750</name>
</gene>
<proteinExistence type="predicted"/>
<dbReference type="AlphaFoldDB" id="A0A4U1J252"/>
<reference evidence="2 3" key="1">
    <citation type="submission" date="2019-04" db="EMBL/GenBank/DDBJ databases">
        <authorList>
            <person name="Li Y."/>
            <person name="Wang J."/>
        </authorList>
    </citation>
    <scope>NUCLEOTIDE SEQUENCE [LARGE SCALE GENOMIC DNA]</scope>
    <source>
        <strain evidence="2 3">DSM 14668</strain>
    </source>
</reference>
<evidence type="ECO:0000256" key="1">
    <source>
        <dbReference type="SAM" id="MobiDB-lite"/>
    </source>
</evidence>
<evidence type="ECO:0000313" key="3">
    <source>
        <dbReference type="Proteomes" id="UP000309215"/>
    </source>
</evidence>
<comment type="caution">
    <text evidence="2">The sequence shown here is derived from an EMBL/GenBank/DDBJ whole genome shotgun (WGS) entry which is preliminary data.</text>
</comment>
<organism evidence="2 3">
    <name type="scientific">Polyangium fumosum</name>
    <dbReference type="NCBI Taxonomy" id="889272"/>
    <lineage>
        <taxon>Bacteria</taxon>
        <taxon>Pseudomonadati</taxon>
        <taxon>Myxococcota</taxon>
        <taxon>Polyangia</taxon>
        <taxon>Polyangiales</taxon>
        <taxon>Polyangiaceae</taxon>
        <taxon>Polyangium</taxon>
    </lineage>
</organism>
<evidence type="ECO:0000313" key="2">
    <source>
        <dbReference type="EMBL" id="TKD01176.1"/>
    </source>
</evidence>
<protein>
    <submittedName>
        <fullName evidence="2">Uncharacterized protein</fullName>
    </submittedName>
</protein>
<dbReference type="EMBL" id="SSMQ01000041">
    <property type="protein sequence ID" value="TKD01176.1"/>
    <property type="molecule type" value="Genomic_DNA"/>
</dbReference>
<dbReference type="Proteomes" id="UP000309215">
    <property type="component" value="Unassembled WGS sequence"/>
</dbReference>
<feature type="region of interest" description="Disordered" evidence="1">
    <location>
        <begin position="226"/>
        <end position="245"/>
    </location>
</feature>
<dbReference type="RefSeq" id="WP_136932868.1">
    <property type="nucleotide sequence ID" value="NZ_SSMQ01000041.1"/>
</dbReference>